<dbReference type="EMBL" id="JAGPUO010000006">
    <property type="protein sequence ID" value="KAG5661866.1"/>
    <property type="molecule type" value="Genomic_DNA"/>
</dbReference>
<keyword evidence="5" id="KW-1185">Reference proteome</keyword>
<keyword evidence="1" id="KW-0539">Nucleus</keyword>
<accession>A0A9P7H3H0</accession>
<dbReference type="PANTHER" id="PTHR46910:SF5">
    <property type="entry name" value="ZN(II)2CYS6 TRANSCRIPTION FACTOR (EUROFUNG)"/>
    <property type="match status" value="1"/>
</dbReference>
<dbReference type="GO" id="GO:0003700">
    <property type="term" value="F:DNA-binding transcription factor activity"/>
    <property type="evidence" value="ECO:0007669"/>
    <property type="project" value="InterPro"/>
</dbReference>
<dbReference type="CDD" id="cd12148">
    <property type="entry name" value="fungal_TF_MHR"/>
    <property type="match status" value="1"/>
</dbReference>
<dbReference type="InterPro" id="IPR007219">
    <property type="entry name" value="XnlR_reg_dom"/>
</dbReference>
<dbReference type="Pfam" id="PF04082">
    <property type="entry name" value="Fungal_trans"/>
    <property type="match status" value="1"/>
</dbReference>
<dbReference type="SMART" id="SM00906">
    <property type="entry name" value="Fungal_trans"/>
    <property type="match status" value="1"/>
</dbReference>
<evidence type="ECO:0000256" key="2">
    <source>
        <dbReference type="SAM" id="MobiDB-lite"/>
    </source>
</evidence>
<dbReference type="AlphaFoldDB" id="A0A9P7H3H0"/>
<proteinExistence type="predicted"/>
<evidence type="ECO:0000259" key="3">
    <source>
        <dbReference type="SMART" id="SM00906"/>
    </source>
</evidence>
<gene>
    <name evidence="4" type="ORF">KAF25_004105</name>
</gene>
<organism evidence="4 5">
    <name type="scientific">Fusarium avenaceum</name>
    <dbReference type="NCBI Taxonomy" id="40199"/>
    <lineage>
        <taxon>Eukaryota</taxon>
        <taxon>Fungi</taxon>
        <taxon>Dikarya</taxon>
        <taxon>Ascomycota</taxon>
        <taxon>Pezizomycotina</taxon>
        <taxon>Sordariomycetes</taxon>
        <taxon>Hypocreomycetidae</taxon>
        <taxon>Hypocreales</taxon>
        <taxon>Nectriaceae</taxon>
        <taxon>Fusarium</taxon>
        <taxon>Fusarium tricinctum species complex</taxon>
    </lineage>
</organism>
<name>A0A9P7H3H0_9HYPO</name>
<dbReference type="GO" id="GO:0003677">
    <property type="term" value="F:DNA binding"/>
    <property type="evidence" value="ECO:0007669"/>
    <property type="project" value="InterPro"/>
</dbReference>
<sequence length="578" mass="64759">MSERKIDSISQDVDSIKSLLAELVATTQPSPKHPSPPRKQSTAGVASAASPPSWDCSEHIVSFVKSVAQDSSLAQANPKWEETISSLKSLANALEFSHPTPGLASTRPELDEHLYDIPTPPIDAISNVLRWAKAHATDFRIQWICNILPLAHFQQICTKVHFGVDDYSEAESIIASSFLSYVFAEYAVVYGDAKHGEYCQFFRSSLGQALLKLPLLLTASLEVVAALTLGALYMVEENRATQSWILISTAMTLCQTLRYHQLDMSQGNNSMQARLFWAVYTYERGLSLRLGRCSGIMDSQITLPIEPDEYRAIRHGRIQGRVYDQLYRPKASSTATQTRVEAVNTLAHELQLIIDETQVDISDALNQDSSMEGDPMKVIYLHCDLVCQSSILSMILRAVPGIQDSNVHDRYVTVARNTLDLHDQCMRLVKGCRDPLLVRRYISWAILYTPFFPFSIIFSNAIQHSDTDDLDRLDRFAASFKSETADSDPTTHPYRVYELLSQTARLCVESGTRPSHTKRTSPNPSDLPMVDDVVANLAEVSGVGIPACDDNYNPGFNVRDWFQSNQQFMWLLHENIPY</sequence>
<reference evidence="4" key="1">
    <citation type="submission" date="2021-04" db="EMBL/GenBank/DDBJ databases">
        <title>Draft genome of Fusarium avenaceum strain F156N33, isolated from an atmospheric sample in Virginia.</title>
        <authorList>
            <person name="Yang S."/>
            <person name="Vinatzer B.A."/>
            <person name="Coleman J."/>
        </authorList>
    </citation>
    <scope>NUCLEOTIDE SEQUENCE</scope>
    <source>
        <strain evidence="4">F156N33</strain>
    </source>
</reference>
<evidence type="ECO:0000313" key="4">
    <source>
        <dbReference type="EMBL" id="KAG5661866.1"/>
    </source>
</evidence>
<dbReference type="InterPro" id="IPR050987">
    <property type="entry name" value="AtrR-like"/>
</dbReference>
<feature type="domain" description="Xylanolytic transcriptional activator regulatory" evidence="3">
    <location>
        <begin position="243"/>
        <end position="310"/>
    </location>
</feature>
<dbReference type="GO" id="GO:0006351">
    <property type="term" value="P:DNA-templated transcription"/>
    <property type="evidence" value="ECO:0007669"/>
    <property type="project" value="InterPro"/>
</dbReference>
<feature type="region of interest" description="Disordered" evidence="2">
    <location>
        <begin position="24"/>
        <end position="50"/>
    </location>
</feature>
<protein>
    <recommendedName>
        <fullName evidence="3">Xylanolytic transcriptional activator regulatory domain-containing protein</fullName>
    </recommendedName>
</protein>
<evidence type="ECO:0000313" key="5">
    <source>
        <dbReference type="Proteomes" id="UP000782241"/>
    </source>
</evidence>
<dbReference type="GO" id="GO:0008270">
    <property type="term" value="F:zinc ion binding"/>
    <property type="evidence" value="ECO:0007669"/>
    <property type="project" value="InterPro"/>
</dbReference>
<dbReference type="PANTHER" id="PTHR46910">
    <property type="entry name" value="TRANSCRIPTION FACTOR PDR1"/>
    <property type="match status" value="1"/>
</dbReference>
<comment type="caution">
    <text evidence="4">The sequence shown here is derived from an EMBL/GenBank/DDBJ whole genome shotgun (WGS) entry which is preliminary data.</text>
</comment>
<evidence type="ECO:0000256" key="1">
    <source>
        <dbReference type="ARBA" id="ARBA00023242"/>
    </source>
</evidence>
<dbReference type="Proteomes" id="UP000782241">
    <property type="component" value="Unassembled WGS sequence"/>
</dbReference>